<name>A0A1G6NQ64_9BACI</name>
<dbReference type="NCBIfam" id="TIGR02841">
    <property type="entry name" value="spore_YyaC"/>
    <property type="match status" value="1"/>
</dbReference>
<sequence length="215" mass="23723">MSPNLWPFRKRTNGKIRLHSEDHAGTPTFTEALFSCCSTQKTKEHVLICIGTDRSTGDAFGPIVGNMLEQKTLQTFHLYGTLAQPIHATNMEEKLQLIYEAHPNAHVIAIDACLGHTENIGFLTLHHGPLKPGAAMGKNLPDVGDICLTGIVNVGGIMDFYMLQSTRLHTVMTMATKLSDIIYAVDTTLTHHFSKKREKNSIHLATNFSPPPSHI</sequence>
<protein>
    <submittedName>
        <fullName evidence="1">Putative sporulation protein YyaC</fullName>
    </submittedName>
</protein>
<gene>
    <name evidence="1" type="ORF">SAMN05421737_11319</name>
</gene>
<dbReference type="EMBL" id="FMYM01000013">
    <property type="protein sequence ID" value="SDC69315.1"/>
    <property type="molecule type" value="Genomic_DNA"/>
</dbReference>
<dbReference type="SUPFAM" id="SSF53163">
    <property type="entry name" value="HybD-like"/>
    <property type="match status" value="1"/>
</dbReference>
<dbReference type="Proteomes" id="UP000242662">
    <property type="component" value="Unassembled WGS sequence"/>
</dbReference>
<reference evidence="2" key="1">
    <citation type="submission" date="2016-09" db="EMBL/GenBank/DDBJ databases">
        <authorList>
            <person name="Varghese N."/>
            <person name="Submissions S."/>
        </authorList>
    </citation>
    <scope>NUCLEOTIDE SEQUENCE [LARGE SCALE GENOMIC DNA]</scope>
    <source>
        <strain evidence="2">25nlg</strain>
    </source>
</reference>
<dbReference type="RefSeq" id="WP_090776578.1">
    <property type="nucleotide sequence ID" value="NZ_FMYM01000013.1"/>
</dbReference>
<keyword evidence="2" id="KW-1185">Reference proteome</keyword>
<dbReference type="Pfam" id="PF06866">
    <property type="entry name" value="DUF1256"/>
    <property type="match status" value="1"/>
</dbReference>
<proteinExistence type="predicted"/>
<organism evidence="1 2">
    <name type="scientific">Shouchella lonarensis</name>
    <dbReference type="NCBI Taxonomy" id="1464122"/>
    <lineage>
        <taxon>Bacteria</taxon>
        <taxon>Bacillati</taxon>
        <taxon>Bacillota</taxon>
        <taxon>Bacilli</taxon>
        <taxon>Bacillales</taxon>
        <taxon>Bacillaceae</taxon>
        <taxon>Shouchella</taxon>
    </lineage>
</organism>
<evidence type="ECO:0000313" key="1">
    <source>
        <dbReference type="EMBL" id="SDC69315.1"/>
    </source>
</evidence>
<accession>A0A1G6NQ64</accession>
<dbReference type="STRING" id="1464122.SAMN05421737_11319"/>
<dbReference type="OrthoDB" id="9815953at2"/>
<dbReference type="AlphaFoldDB" id="A0A1G6NQ64"/>
<dbReference type="InterPro" id="IPR009665">
    <property type="entry name" value="YyaC"/>
</dbReference>
<dbReference type="InterPro" id="IPR023430">
    <property type="entry name" value="Pept_HybD-like_dom_sf"/>
</dbReference>
<evidence type="ECO:0000313" key="2">
    <source>
        <dbReference type="Proteomes" id="UP000242662"/>
    </source>
</evidence>